<keyword evidence="12 15" id="KW-0456">Lyase</keyword>
<keyword evidence="11 15" id="KW-0057">Aromatic amino acid biosynthesis</keyword>
<keyword evidence="19" id="KW-1185">Reference proteome</keyword>
<sequence>MTTPSREEFLSLAQENNVVPIYELLNADMETPISVYSKLVGEETGFMLESVEGGEHLGRYTFIGLRPFQTFTVSGDTCLITENGQVTKQKGNPFTILREVMNHFTTAEIEGLPRFYGGAVGYFGYDMVEHLEKLPPNENDQLGLPDCSLLFPRVILVFDHVKHRLQLIVCARITSHAGRDYEEAVALLTEMKAKLQRPPAVPPRMTAAPAPVQSNRSQTEYMEMVIKAKQYIAAGDIFQVVPSQRLSAKLQVSPFEIYRTLRSVNPSPYLYYLNFGGIQLIGSSPELLVRLEGGVVETRPIAGTRRRGKTAREDQMLAEELMQDEKERAEHIMLVDLGRNDIGKVAAYGTVQVPTLMAVEKYSHVMHIVSSVQGRLQEGKDAIDALMACFPAGTVSGAPKVRAMEIIRELEQTKRGPYAGAVGYIGFSGSLDTCITIRTFVVADGKVHVQAGGGVVADSVPEAEYEESLNKARALLKALILTEEGHR</sequence>
<dbReference type="GO" id="GO:0000162">
    <property type="term" value="P:L-tryptophan biosynthetic process"/>
    <property type="evidence" value="ECO:0007669"/>
    <property type="project" value="UniProtKB-UniPathway"/>
</dbReference>
<dbReference type="InterPro" id="IPR015890">
    <property type="entry name" value="Chorismate_C"/>
</dbReference>
<name>A0A498R6X0_9FIRM</name>
<evidence type="ECO:0000256" key="11">
    <source>
        <dbReference type="ARBA" id="ARBA00023141"/>
    </source>
</evidence>
<evidence type="ECO:0000256" key="9">
    <source>
        <dbReference type="ARBA" id="ARBA00022822"/>
    </source>
</evidence>
<evidence type="ECO:0000259" key="16">
    <source>
        <dbReference type="Pfam" id="PF00425"/>
    </source>
</evidence>
<dbReference type="PANTHER" id="PTHR11236">
    <property type="entry name" value="AMINOBENZOATE/ANTHRANILATE SYNTHASE"/>
    <property type="match status" value="1"/>
</dbReference>
<feature type="domain" description="Chorismate-utilising enzyme C-terminal" evidence="16">
    <location>
        <begin position="218"/>
        <end position="471"/>
    </location>
</feature>
<evidence type="ECO:0000256" key="2">
    <source>
        <dbReference type="ARBA" id="ARBA00004873"/>
    </source>
</evidence>
<dbReference type="PRINTS" id="PR00095">
    <property type="entry name" value="ANTSNTHASEI"/>
</dbReference>
<dbReference type="OrthoDB" id="9803598at2"/>
<comment type="subunit">
    <text evidence="4 15">Heterotetramer consisting of two non-identical subunits: a beta subunit (TrpG) and a large alpha subunit (TrpE).</text>
</comment>
<accession>A0A498R6X0</accession>
<comment type="similarity">
    <text evidence="3 15">Belongs to the anthranilate synthase component I family.</text>
</comment>
<dbReference type="NCBIfam" id="TIGR00564">
    <property type="entry name" value="trpE_most"/>
    <property type="match status" value="1"/>
</dbReference>
<dbReference type="GO" id="GO:0004049">
    <property type="term" value="F:anthranilate synthase activity"/>
    <property type="evidence" value="ECO:0007669"/>
    <property type="project" value="UniProtKB-EC"/>
</dbReference>
<dbReference type="InterPro" id="IPR006805">
    <property type="entry name" value="Anth_synth_I_N"/>
</dbReference>
<protein>
    <recommendedName>
        <fullName evidence="6 15">Anthranilate synthase component 1</fullName>
        <ecNumber evidence="5 15">4.1.3.27</ecNumber>
    </recommendedName>
</protein>
<dbReference type="EMBL" id="UPPP01000066">
    <property type="protein sequence ID" value="VBB06660.1"/>
    <property type="molecule type" value="Genomic_DNA"/>
</dbReference>
<evidence type="ECO:0000313" key="19">
    <source>
        <dbReference type="Proteomes" id="UP000277811"/>
    </source>
</evidence>
<keyword evidence="7 15" id="KW-0028">Amino-acid biosynthesis</keyword>
<evidence type="ECO:0000256" key="10">
    <source>
        <dbReference type="ARBA" id="ARBA00022842"/>
    </source>
</evidence>
<dbReference type="AlphaFoldDB" id="A0A498R6X0"/>
<keyword evidence="8 15" id="KW-0479">Metal-binding</keyword>
<evidence type="ECO:0000256" key="3">
    <source>
        <dbReference type="ARBA" id="ARBA00009562"/>
    </source>
</evidence>
<dbReference type="Proteomes" id="UP000277811">
    <property type="component" value="Unassembled WGS sequence"/>
</dbReference>
<evidence type="ECO:0000259" key="17">
    <source>
        <dbReference type="Pfam" id="PF04715"/>
    </source>
</evidence>
<comment type="pathway">
    <text evidence="2 15">Amino-acid biosynthesis; L-tryptophan biosynthesis; L-tryptophan from chorismate: step 1/5.</text>
</comment>
<dbReference type="Gene3D" id="3.60.120.10">
    <property type="entry name" value="Anthranilate synthase"/>
    <property type="match status" value="1"/>
</dbReference>
<gene>
    <name evidence="15" type="primary">trpE</name>
    <name evidence="18" type="ORF">LUCI_1896</name>
</gene>
<evidence type="ECO:0000256" key="4">
    <source>
        <dbReference type="ARBA" id="ARBA00011575"/>
    </source>
</evidence>
<dbReference type="InterPro" id="IPR005801">
    <property type="entry name" value="ADC_synthase"/>
</dbReference>
<comment type="catalytic activity">
    <reaction evidence="14 15">
        <text>chorismate + L-glutamine = anthranilate + pyruvate + L-glutamate + H(+)</text>
        <dbReference type="Rhea" id="RHEA:21732"/>
        <dbReference type="ChEBI" id="CHEBI:15361"/>
        <dbReference type="ChEBI" id="CHEBI:15378"/>
        <dbReference type="ChEBI" id="CHEBI:16567"/>
        <dbReference type="ChEBI" id="CHEBI:29748"/>
        <dbReference type="ChEBI" id="CHEBI:29985"/>
        <dbReference type="ChEBI" id="CHEBI:58359"/>
        <dbReference type="EC" id="4.1.3.27"/>
    </reaction>
</comment>
<keyword evidence="10 15" id="KW-0460">Magnesium</keyword>
<dbReference type="SUPFAM" id="SSF56322">
    <property type="entry name" value="ADC synthase"/>
    <property type="match status" value="1"/>
</dbReference>
<dbReference type="InterPro" id="IPR005256">
    <property type="entry name" value="Anth_synth_I_PabB"/>
</dbReference>
<reference evidence="18 19" key="1">
    <citation type="submission" date="2018-06" db="EMBL/GenBank/DDBJ databases">
        <authorList>
            <person name="Strepis N."/>
        </authorList>
    </citation>
    <scope>NUCLEOTIDE SEQUENCE [LARGE SCALE GENOMIC DNA]</scope>
    <source>
        <strain evidence="18">LUCI</strain>
    </source>
</reference>
<dbReference type="EC" id="4.1.3.27" evidence="5 15"/>
<dbReference type="RefSeq" id="WP_122627599.1">
    <property type="nucleotide sequence ID" value="NZ_UPPP01000066.1"/>
</dbReference>
<dbReference type="UniPathway" id="UPA00035">
    <property type="reaction ID" value="UER00040"/>
</dbReference>
<feature type="domain" description="Anthranilate synthase component I N-terminal" evidence="17">
    <location>
        <begin position="28"/>
        <end position="167"/>
    </location>
</feature>
<evidence type="ECO:0000256" key="5">
    <source>
        <dbReference type="ARBA" id="ARBA00012266"/>
    </source>
</evidence>
<evidence type="ECO:0000256" key="1">
    <source>
        <dbReference type="ARBA" id="ARBA00001946"/>
    </source>
</evidence>
<evidence type="ECO:0000313" key="18">
    <source>
        <dbReference type="EMBL" id="VBB06660.1"/>
    </source>
</evidence>
<evidence type="ECO:0000256" key="14">
    <source>
        <dbReference type="ARBA" id="ARBA00047683"/>
    </source>
</evidence>
<dbReference type="GO" id="GO:0046872">
    <property type="term" value="F:metal ion binding"/>
    <property type="evidence" value="ECO:0007669"/>
    <property type="project" value="UniProtKB-KW"/>
</dbReference>
<evidence type="ECO:0000256" key="15">
    <source>
        <dbReference type="RuleBase" id="RU364045"/>
    </source>
</evidence>
<proteinExistence type="inferred from homology"/>
<evidence type="ECO:0000256" key="7">
    <source>
        <dbReference type="ARBA" id="ARBA00022605"/>
    </source>
</evidence>
<comment type="cofactor">
    <cofactor evidence="1 15">
        <name>Mg(2+)</name>
        <dbReference type="ChEBI" id="CHEBI:18420"/>
    </cofactor>
</comment>
<dbReference type="PANTHER" id="PTHR11236:SF48">
    <property type="entry name" value="ISOCHORISMATE SYNTHASE MENF"/>
    <property type="match status" value="1"/>
</dbReference>
<evidence type="ECO:0000256" key="8">
    <source>
        <dbReference type="ARBA" id="ARBA00022723"/>
    </source>
</evidence>
<evidence type="ECO:0000256" key="13">
    <source>
        <dbReference type="ARBA" id="ARBA00025634"/>
    </source>
</evidence>
<dbReference type="Pfam" id="PF04715">
    <property type="entry name" value="Anth_synt_I_N"/>
    <property type="match status" value="1"/>
</dbReference>
<dbReference type="InterPro" id="IPR019999">
    <property type="entry name" value="Anth_synth_I-like"/>
</dbReference>
<comment type="function">
    <text evidence="13 15">Part of a heterotetrameric complex that catalyzes the two-step biosynthesis of anthranilate, an intermediate in the biosynthesis of L-tryptophan. In the first step, the glutamine-binding beta subunit (TrpG) of anthranilate synthase (AS) provides the glutamine amidotransferase activity which generates ammonia as a substrate that, along with chorismate, is used in the second step, catalyzed by the large alpha subunit of AS (TrpE) to produce anthranilate. In the absence of TrpG, TrpE can synthesize anthranilate directly from chorismate and high concentrations of ammonia.</text>
</comment>
<evidence type="ECO:0000256" key="12">
    <source>
        <dbReference type="ARBA" id="ARBA00023239"/>
    </source>
</evidence>
<organism evidence="18 19">
    <name type="scientific">Lucifera butyrica</name>
    <dbReference type="NCBI Taxonomy" id="1351585"/>
    <lineage>
        <taxon>Bacteria</taxon>
        <taxon>Bacillati</taxon>
        <taxon>Bacillota</taxon>
        <taxon>Negativicutes</taxon>
        <taxon>Veillonellales</taxon>
        <taxon>Veillonellaceae</taxon>
        <taxon>Lucifera</taxon>
    </lineage>
</organism>
<keyword evidence="9 15" id="KW-0822">Tryptophan biosynthesis</keyword>
<dbReference type="Pfam" id="PF00425">
    <property type="entry name" value="Chorismate_bind"/>
    <property type="match status" value="1"/>
</dbReference>
<evidence type="ECO:0000256" key="6">
    <source>
        <dbReference type="ARBA" id="ARBA00020653"/>
    </source>
</evidence>